<protein>
    <submittedName>
        <fullName evidence="2">Uncharacterized protein</fullName>
    </submittedName>
</protein>
<feature type="non-terminal residue" evidence="2">
    <location>
        <position position="1"/>
    </location>
</feature>
<dbReference type="EMBL" id="CAUYUJ010019374">
    <property type="protein sequence ID" value="CAK0890641.1"/>
    <property type="molecule type" value="Genomic_DNA"/>
</dbReference>
<reference evidence="2" key="1">
    <citation type="submission" date="2023-10" db="EMBL/GenBank/DDBJ databases">
        <authorList>
            <person name="Chen Y."/>
            <person name="Shah S."/>
            <person name="Dougan E. K."/>
            <person name="Thang M."/>
            <person name="Chan C."/>
        </authorList>
    </citation>
    <scope>NUCLEOTIDE SEQUENCE [LARGE SCALE GENOMIC DNA]</scope>
</reference>
<feature type="region of interest" description="Disordered" evidence="1">
    <location>
        <begin position="83"/>
        <end position="106"/>
    </location>
</feature>
<keyword evidence="3" id="KW-1185">Reference proteome</keyword>
<accession>A0ABN9WZB0</accession>
<dbReference type="Proteomes" id="UP001189429">
    <property type="component" value="Unassembled WGS sequence"/>
</dbReference>
<organism evidence="2 3">
    <name type="scientific">Prorocentrum cordatum</name>
    <dbReference type="NCBI Taxonomy" id="2364126"/>
    <lineage>
        <taxon>Eukaryota</taxon>
        <taxon>Sar</taxon>
        <taxon>Alveolata</taxon>
        <taxon>Dinophyceae</taxon>
        <taxon>Prorocentrales</taxon>
        <taxon>Prorocentraceae</taxon>
        <taxon>Prorocentrum</taxon>
    </lineage>
</organism>
<evidence type="ECO:0000256" key="1">
    <source>
        <dbReference type="SAM" id="MobiDB-lite"/>
    </source>
</evidence>
<sequence length="106" mass="11338">TDVVCCAIFVPFLGAFAYVAWWGSQNGDLRRLHGFPNSDGHLCGVSHDVSDTSLLYFCQDVHGNFSRTMSVCVSGCPVQERRLEGAGGTPPPPPPPPPRALLVARG</sequence>
<evidence type="ECO:0000313" key="3">
    <source>
        <dbReference type="Proteomes" id="UP001189429"/>
    </source>
</evidence>
<feature type="non-terminal residue" evidence="2">
    <location>
        <position position="106"/>
    </location>
</feature>
<name>A0ABN9WZB0_9DINO</name>
<evidence type="ECO:0000313" key="2">
    <source>
        <dbReference type="EMBL" id="CAK0890641.1"/>
    </source>
</evidence>
<gene>
    <name evidence="2" type="ORF">PCOR1329_LOCUS70794</name>
</gene>
<proteinExistence type="predicted"/>
<comment type="caution">
    <text evidence="2">The sequence shown here is derived from an EMBL/GenBank/DDBJ whole genome shotgun (WGS) entry which is preliminary data.</text>
</comment>
<feature type="compositionally biased region" description="Pro residues" evidence="1">
    <location>
        <begin position="89"/>
        <end position="99"/>
    </location>
</feature>